<dbReference type="GO" id="GO:0000288">
    <property type="term" value="P:nuclear-transcribed mRNA catabolic process, deadenylation-dependent decay"/>
    <property type="evidence" value="ECO:0007669"/>
    <property type="project" value="TreeGrafter"/>
</dbReference>
<dbReference type="GO" id="GO:0000932">
    <property type="term" value="C:P-body"/>
    <property type="evidence" value="ECO:0007669"/>
    <property type="project" value="TreeGrafter"/>
</dbReference>
<evidence type="ECO:0000256" key="1">
    <source>
        <dbReference type="SAM" id="MobiDB-lite"/>
    </source>
</evidence>
<name>A0A183I6E5_9BILA</name>
<dbReference type="STRING" id="387005.A0A183I6E5"/>
<evidence type="ECO:0000313" key="3">
    <source>
        <dbReference type="EMBL" id="VDP21273.1"/>
    </source>
</evidence>
<dbReference type="InterPro" id="IPR032194">
    <property type="entry name" value="CNOT1_HEAT"/>
</dbReference>
<organism evidence="5">
    <name type="scientific">Onchocerca flexuosa</name>
    <dbReference type="NCBI Taxonomy" id="387005"/>
    <lineage>
        <taxon>Eukaryota</taxon>
        <taxon>Metazoa</taxon>
        <taxon>Ecdysozoa</taxon>
        <taxon>Nematoda</taxon>
        <taxon>Chromadorea</taxon>
        <taxon>Rhabditida</taxon>
        <taxon>Spirurina</taxon>
        <taxon>Spiruromorpha</taxon>
        <taxon>Filarioidea</taxon>
        <taxon>Onchocercidae</taxon>
        <taxon>Onchocerca</taxon>
    </lineage>
</organism>
<dbReference type="EMBL" id="UZAJ01041926">
    <property type="protein sequence ID" value="VDP21273.1"/>
    <property type="molecule type" value="Genomic_DNA"/>
</dbReference>
<dbReference type="GO" id="GO:0030015">
    <property type="term" value="C:CCR4-NOT core complex"/>
    <property type="evidence" value="ECO:0007669"/>
    <property type="project" value="InterPro"/>
</dbReference>
<dbReference type="GO" id="GO:0060090">
    <property type="term" value="F:molecular adaptor activity"/>
    <property type="evidence" value="ECO:0007669"/>
    <property type="project" value="TreeGrafter"/>
</dbReference>
<dbReference type="Proteomes" id="UP000267606">
    <property type="component" value="Unassembled WGS sequence"/>
</dbReference>
<evidence type="ECO:0000313" key="5">
    <source>
        <dbReference type="WBParaSite" id="OFLC_0001531801-mRNA-1"/>
    </source>
</evidence>
<dbReference type="GO" id="GO:0017148">
    <property type="term" value="P:negative regulation of translation"/>
    <property type="evidence" value="ECO:0007669"/>
    <property type="project" value="InterPro"/>
</dbReference>
<evidence type="ECO:0000313" key="4">
    <source>
        <dbReference type="Proteomes" id="UP000267606"/>
    </source>
</evidence>
<accession>A0A183I6E5</accession>
<feature type="compositionally biased region" description="Low complexity" evidence="1">
    <location>
        <begin position="258"/>
        <end position="280"/>
    </location>
</feature>
<protein>
    <submittedName>
        <fullName evidence="5">CNOT1_HEAT domain-containing protein</fullName>
    </submittedName>
</protein>
<feature type="domain" description="CCR4-NOT transcription complex subunit 1 HEAT repeat" evidence="2">
    <location>
        <begin position="431"/>
        <end position="494"/>
    </location>
</feature>
<gene>
    <name evidence="3" type="ORF">OFLC_LOCUS15308</name>
</gene>
<proteinExistence type="predicted"/>
<sequence length="513" mass="57495">MQHRQLKNCAKDPTSTSIRLFYRFIEVLEERLVEIRYSLIGHFLETLLVSFLSVDPFIQVLVGLILISSTLVPQIIKGLGQYLRTIFTAILEATEKDNSAVFDCALSTEFIHQLFASLVSTQVIELIAVDRQSVICFLKIFEKVSLTSSGSDHLSPFDYVDLEDKDLDEIMDSLAYQNPNLLAQQIQEIGTTFTSSVKSCRQHLISLNSGDGTGLNAVNISRVIVMMINTCSGSNMQQSVQPSTLWDHRSGSVPGAIGTSSSAESLSTTTSGLSENSLSATMSSTSQSMQQIAWNAKNFANAIRELAPNLNWSEIIMHLDQTNFIVRTKAQLQLLTTILLEGLGSNPFPIGLLYREWNFHKYGQLSWIEQILQNPDVFCFSDYPHKTVNLTPLKVQPEETRELSSWRCLDLVDTLIRLGELPTSNLRIHLMQILIPTLIGNHPNAVPVLNVVWNCEDKVQLRPTILTALCSYYMKNPDDQAKLSRILEVAHELKPDVSISVYVAFVFINIRLL</sequence>
<evidence type="ECO:0000259" key="2">
    <source>
        <dbReference type="Pfam" id="PF16418"/>
    </source>
</evidence>
<reference evidence="5" key="1">
    <citation type="submission" date="2016-06" db="UniProtKB">
        <authorList>
            <consortium name="WormBaseParasite"/>
        </authorList>
    </citation>
    <scope>IDENTIFICATION</scope>
</reference>
<dbReference type="Pfam" id="PF16418">
    <property type="entry name" value="CNOT1_HEAT"/>
    <property type="match status" value="1"/>
</dbReference>
<dbReference type="InterPro" id="IPR040398">
    <property type="entry name" value="Not1"/>
</dbReference>
<dbReference type="PANTHER" id="PTHR13162:SF8">
    <property type="entry name" value="CCR4-NOT TRANSCRIPTION COMPLEX SUBUNIT 1"/>
    <property type="match status" value="1"/>
</dbReference>
<feature type="region of interest" description="Disordered" evidence="1">
    <location>
        <begin position="256"/>
        <end position="280"/>
    </location>
</feature>
<reference evidence="3 4" key="2">
    <citation type="submission" date="2018-11" db="EMBL/GenBank/DDBJ databases">
        <authorList>
            <consortium name="Pathogen Informatics"/>
        </authorList>
    </citation>
    <scope>NUCLEOTIDE SEQUENCE [LARGE SCALE GENOMIC DNA]</scope>
</reference>
<dbReference type="WBParaSite" id="OFLC_0001531801-mRNA-1">
    <property type="protein sequence ID" value="OFLC_0001531801-mRNA-1"/>
    <property type="gene ID" value="OFLC_0001531801"/>
</dbReference>
<dbReference type="AlphaFoldDB" id="A0A183I6E5"/>
<dbReference type="PANTHER" id="PTHR13162">
    <property type="entry name" value="CCR4-NOT TRANSCRIPTION COMPLEX"/>
    <property type="match status" value="1"/>
</dbReference>
<keyword evidence="4" id="KW-1185">Reference proteome</keyword>